<dbReference type="Proteomes" id="UP000541444">
    <property type="component" value="Unassembled WGS sequence"/>
</dbReference>
<dbReference type="InterPro" id="IPR038005">
    <property type="entry name" value="RX-like_CC"/>
</dbReference>
<keyword evidence="1" id="KW-0677">Repeat</keyword>
<accession>A0A7J7MFG4</accession>
<dbReference type="CDD" id="cd14798">
    <property type="entry name" value="RX-CC_like"/>
    <property type="match status" value="1"/>
</dbReference>
<evidence type="ECO:0000256" key="4">
    <source>
        <dbReference type="SAM" id="Coils"/>
    </source>
</evidence>
<feature type="compositionally biased region" description="Low complexity" evidence="5">
    <location>
        <begin position="328"/>
        <end position="351"/>
    </location>
</feature>
<keyword evidence="2" id="KW-0547">Nucleotide-binding</keyword>
<feature type="region of interest" description="Disordered" evidence="5">
    <location>
        <begin position="328"/>
        <end position="368"/>
    </location>
</feature>
<dbReference type="EMBL" id="JACGCM010001560">
    <property type="protein sequence ID" value="KAF6153597.1"/>
    <property type="molecule type" value="Genomic_DNA"/>
</dbReference>
<keyword evidence="8" id="KW-1185">Reference proteome</keyword>
<dbReference type="Gene3D" id="1.20.5.4130">
    <property type="match status" value="1"/>
</dbReference>
<protein>
    <recommendedName>
        <fullName evidence="6">Disease resistance N-terminal domain-containing protein</fullName>
    </recommendedName>
</protein>
<dbReference type="InterPro" id="IPR041118">
    <property type="entry name" value="Rx_N"/>
</dbReference>
<dbReference type="Pfam" id="PF18052">
    <property type="entry name" value="Rx_N"/>
    <property type="match status" value="1"/>
</dbReference>
<evidence type="ECO:0000256" key="5">
    <source>
        <dbReference type="SAM" id="MobiDB-lite"/>
    </source>
</evidence>
<proteinExistence type="predicted"/>
<evidence type="ECO:0000256" key="1">
    <source>
        <dbReference type="ARBA" id="ARBA00022737"/>
    </source>
</evidence>
<feature type="coiled-coil region" evidence="4">
    <location>
        <begin position="71"/>
        <end position="102"/>
    </location>
</feature>
<dbReference type="GO" id="GO:0006952">
    <property type="term" value="P:defense response"/>
    <property type="evidence" value="ECO:0007669"/>
    <property type="project" value="UniProtKB-KW"/>
</dbReference>
<name>A0A7J7MFG4_9MAGN</name>
<evidence type="ECO:0000259" key="6">
    <source>
        <dbReference type="Pfam" id="PF18052"/>
    </source>
</evidence>
<feature type="region of interest" description="Disordered" evidence="5">
    <location>
        <begin position="258"/>
        <end position="278"/>
    </location>
</feature>
<feature type="domain" description="Disease resistance N-terminal" evidence="6">
    <location>
        <begin position="129"/>
        <end position="179"/>
    </location>
</feature>
<evidence type="ECO:0000256" key="3">
    <source>
        <dbReference type="ARBA" id="ARBA00022821"/>
    </source>
</evidence>
<evidence type="ECO:0000256" key="2">
    <source>
        <dbReference type="ARBA" id="ARBA00022741"/>
    </source>
</evidence>
<comment type="caution">
    <text evidence="7">The sequence shown here is derived from an EMBL/GenBank/DDBJ whole genome shotgun (WGS) entry which is preliminary data.</text>
</comment>
<feature type="compositionally biased region" description="Polar residues" evidence="5">
    <location>
        <begin position="353"/>
        <end position="364"/>
    </location>
</feature>
<sequence>MSHLGNLAQNGAMFPLTILSWKATSNTSLDGVWKSAKRMKDNEPIDDLNIYRATRCIGNDLYNTEDGSFEGENYEDELAKLQREADEREARYKQEIENLKASVNSTIQVEIGTDILFGQNTTCKSLLVLSVLDDAEKQQIKNESVKHWIEELKDVAYDIDDVLDEWLTRILKSQVTGVESARLGKKKVWSCLLSPFYSYNKVSLHRDIGHRIKEIIERLDVIASEKDKSLFIWRPKNESEFTKRTKETKLFYRGKAGKKSNRKFGGDSDDDSGDDAFSSKGSLSSILVYRERQMTSVNSGGKCPQLNWTKAMDKVPTGTGYVFTTGTPSAAPTADPTTAHATSTPSTALATGYHTSNQTRLSTHTAKRQKTRPIAHALDTGINVMTTELSRITTKLIVRGKFNWNVGAKVKAVLWGITGFDMIYLFSALVVIMKEKPFCAWFIGAYDETRMGYLRARFGPDSFPLYDLSGARDE</sequence>
<keyword evidence="4" id="KW-0175">Coiled coil</keyword>
<evidence type="ECO:0000313" key="7">
    <source>
        <dbReference type="EMBL" id="KAF6153597.1"/>
    </source>
</evidence>
<reference evidence="7 8" key="1">
    <citation type="journal article" date="2020" name="IScience">
        <title>Genome Sequencing of the Endangered Kingdonia uniflora (Circaeasteraceae, Ranunculales) Reveals Potential Mechanisms of Evolutionary Specialization.</title>
        <authorList>
            <person name="Sun Y."/>
            <person name="Deng T."/>
            <person name="Zhang A."/>
            <person name="Moore M.J."/>
            <person name="Landis J.B."/>
            <person name="Lin N."/>
            <person name="Zhang H."/>
            <person name="Zhang X."/>
            <person name="Huang J."/>
            <person name="Zhang X."/>
            <person name="Sun H."/>
            <person name="Wang H."/>
        </authorList>
    </citation>
    <scope>NUCLEOTIDE SEQUENCE [LARGE SCALE GENOMIC DNA]</scope>
    <source>
        <strain evidence="7">TB1705</strain>
        <tissue evidence="7">Leaf</tissue>
    </source>
</reference>
<dbReference type="AlphaFoldDB" id="A0A7J7MFG4"/>
<keyword evidence="3" id="KW-0611">Plant defense</keyword>
<organism evidence="7 8">
    <name type="scientific">Kingdonia uniflora</name>
    <dbReference type="NCBI Taxonomy" id="39325"/>
    <lineage>
        <taxon>Eukaryota</taxon>
        <taxon>Viridiplantae</taxon>
        <taxon>Streptophyta</taxon>
        <taxon>Embryophyta</taxon>
        <taxon>Tracheophyta</taxon>
        <taxon>Spermatophyta</taxon>
        <taxon>Magnoliopsida</taxon>
        <taxon>Ranunculales</taxon>
        <taxon>Circaeasteraceae</taxon>
        <taxon>Kingdonia</taxon>
    </lineage>
</organism>
<gene>
    <name evidence="7" type="ORF">GIB67_027464</name>
</gene>
<evidence type="ECO:0000313" key="8">
    <source>
        <dbReference type="Proteomes" id="UP000541444"/>
    </source>
</evidence>
<dbReference type="GO" id="GO:0000166">
    <property type="term" value="F:nucleotide binding"/>
    <property type="evidence" value="ECO:0007669"/>
    <property type="project" value="UniProtKB-KW"/>
</dbReference>